<feature type="transmembrane region" description="Helical" evidence="7">
    <location>
        <begin position="12"/>
        <end position="30"/>
    </location>
</feature>
<dbReference type="RefSeq" id="WP_119297837.1">
    <property type="nucleotide sequence ID" value="NZ_BHGK01000001.1"/>
</dbReference>
<dbReference type="PANTHER" id="PTHR43163:SF6">
    <property type="entry name" value="DIPEPTIDE TRANSPORT SYSTEM PERMEASE PROTEIN DPPB-RELATED"/>
    <property type="match status" value="1"/>
</dbReference>
<dbReference type="Pfam" id="PF00528">
    <property type="entry name" value="BPD_transp_1"/>
    <property type="match status" value="1"/>
</dbReference>
<dbReference type="InterPro" id="IPR035906">
    <property type="entry name" value="MetI-like_sf"/>
</dbReference>
<comment type="similarity">
    <text evidence="7">Belongs to the binding-protein-dependent transport system permease family.</text>
</comment>
<comment type="caution">
    <text evidence="9">The sequence shown here is derived from an EMBL/GenBank/DDBJ whole genome shotgun (WGS) entry which is preliminary data.</text>
</comment>
<dbReference type="AlphaFoldDB" id="A0A391P0M6"/>
<protein>
    <submittedName>
        <fullName evidence="9">Peptide ABC transporter permease</fullName>
    </submittedName>
</protein>
<evidence type="ECO:0000256" key="5">
    <source>
        <dbReference type="ARBA" id="ARBA00022989"/>
    </source>
</evidence>
<keyword evidence="3" id="KW-1003">Cell membrane</keyword>
<dbReference type="Gene3D" id="1.10.3720.10">
    <property type="entry name" value="MetI-like"/>
    <property type="match status" value="1"/>
</dbReference>
<evidence type="ECO:0000313" key="9">
    <source>
        <dbReference type="EMBL" id="GCA66777.1"/>
    </source>
</evidence>
<feature type="transmembrane region" description="Helical" evidence="7">
    <location>
        <begin position="99"/>
        <end position="119"/>
    </location>
</feature>
<dbReference type="Proteomes" id="UP000265643">
    <property type="component" value="Unassembled WGS sequence"/>
</dbReference>
<keyword evidence="6 7" id="KW-0472">Membrane</keyword>
<evidence type="ECO:0000259" key="8">
    <source>
        <dbReference type="PROSITE" id="PS50928"/>
    </source>
</evidence>
<dbReference type="PROSITE" id="PS50928">
    <property type="entry name" value="ABC_TM1"/>
    <property type="match status" value="1"/>
</dbReference>
<feature type="domain" description="ABC transmembrane type-1" evidence="8">
    <location>
        <begin position="93"/>
        <end position="294"/>
    </location>
</feature>
<feature type="transmembrane region" description="Helical" evidence="7">
    <location>
        <begin position="236"/>
        <end position="257"/>
    </location>
</feature>
<keyword evidence="10" id="KW-1185">Reference proteome</keyword>
<dbReference type="InterPro" id="IPR000515">
    <property type="entry name" value="MetI-like"/>
</dbReference>
<comment type="subcellular location">
    <subcellularLocation>
        <location evidence="1 7">Cell membrane</location>
        <topology evidence="1 7">Multi-pass membrane protein</topology>
    </subcellularLocation>
</comment>
<evidence type="ECO:0000256" key="6">
    <source>
        <dbReference type="ARBA" id="ARBA00023136"/>
    </source>
</evidence>
<dbReference type="GO" id="GO:0055085">
    <property type="term" value="P:transmembrane transport"/>
    <property type="evidence" value="ECO:0007669"/>
    <property type="project" value="InterPro"/>
</dbReference>
<evidence type="ECO:0000256" key="7">
    <source>
        <dbReference type="RuleBase" id="RU363032"/>
    </source>
</evidence>
<evidence type="ECO:0000256" key="2">
    <source>
        <dbReference type="ARBA" id="ARBA00022448"/>
    </source>
</evidence>
<evidence type="ECO:0000256" key="1">
    <source>
        <dbReference type="ARBA" id="ARBA00004651"/>
    </source>
</evidence>
<feature type="transmembrane region" description="Helical" evidence="7">
    <location>
        <begin position="171"/>
        <end position="190"/>
    </location>
</feature>
<reference evidence="10" key="1">
    <citation type="submission" date="2018-09" db="EMBL/GenBank/DDBJ databases">
        <title>Draft Genome Sequence of Mediterraneibacter sp. KCTC 15684.</title>
        <authorList>
            <person name="Kim J.S."/>
            <person name="Han K.I."/>
            <person name="Suh M.K."/>
            <person name="Lee K.C."/>
            <person name="Eom M.K."/>
            <person name="Lee J.H."/>
            <person name="Park S.H."/>
            <person name="Kang S.W."/>
            <person name="Park J.E."/>
            <person name="Oh B.S."/>
            <person name="Yu S.Y."/>
            <person name="Choi S.H."/>
            <person name="Lee D.H."/>
            <person name="Yoon H."/>
            <person name="Kim B."/>
            <person name="Yang S.J."/>
            <person name="Lee J.S."/>
        </authorList>
    </citation>
    <scope>NUCLEOTIDE SEQUENCE [LARGE SCALE GENOMIC DNA]</scope>
    <source>
        <strain evidence="10">KCTC 15684</strain>
    </source>
</reference>
<dbReference type="PANTHER" id="PTHR43163">
    <property type="entry name" value="DIPEPTIDE TRANSPORT SYSTEM PERMEASE PROTEIN DPPB-RELATED"/>
    <property type="match status" value="1"/>
</dbReference>
<dbReference type="SUPFAM" id="SSF161098">
    <property type="entry name" value="MetI-like"/>
    <property type="match status" value="1"/>
</dbReference>
<dbReference type="CDD" id="cd06261">
    <property type="entry name" value="TM_PBP2"/>
    <property type="match status" value="1"/>
</dbReference>
<organism evidence="9 10">
    <name type="scientific">Mediterraneibacter butyricigenes</name>
    <dbReference type="NCBI Taxonomy" id="2316025"/>
    <lineage>
        <taxon>Bacteria</taxon>
        <taxon>Bacillati</taxon>
        <taxon>Bacillota</taxon>
        <taxon>Clostridia</taxon>
        <taxon>Lachnospirales</taxon>
        <taxon>Lachnospiraceae</taxon>
        <taxon>Mediterraneibacter</taxon>
    </lineage>
</organism>
<sequence>MIRYLGKRVGTGAVSLLCLITLTFFLVHSMPGTPFDAGNVSEQILQVLEHKYGLDQPVSVQYFRYMGMIFRGDFGISMKKQGFAVNQLIMRCIPVTARLGISAFLLACILGAVLGGIGYRRKGSWIAAVCRGIRSTAIAIPNYVYGLGFMLIFGVWLKWFPIAGIATGKNYVLPVLSLALYPAGTIATMVEAALSEEEQKEYVVLLRAKGLTSAEILRHHFVKPVFLQVLPYLGQLLAYLLTGCFVIENIFTIPGLGREFVTAITNRDYTVIMGLTIFMGIVVTGVQLVVDILQKMLDPRIRNEGTY</sequence>
<evidence type="ECO:0000256" key="3">
    <source>
        <dbReference type="ARBA" id="ARBA00022475"/>
    </source>
</evidence>
<keyword evidence="5 7" id="KW-1133">Transmembrane helix</keyword>
<proteinExistence type="inferred from homology"/>
<keyword evidence="2 7" id="KW-0813">Transport</keyword>
<keyword evidence="4 7" id="KW-0812">Transmembrane</keyword>
<feature type="transmembrane region" description="Helical" evidence="7">
    <location>
        <begin position="269"/>
        <end position="293"/>
    </location>
</feature>
<gene>
    <name evidence="9" type="ORF">KGMB01110_12130</name>
</gene>
<evidence type="ECO:0000313" key="10">
    <source>
        <dbReference type="Proteomes" id="UP000265643"/>
    </source>
</evidence>
<feature type="transmembrane region" description="Helical" evidence="7">
    <location>
        <begin position="140"/>
        <end position="159"/>
    </location>
</feature>
<accession>A0A391P0M6</accession>
<dbReference type="Pfam" id="PF19300">
    <property type="entry name" value="BPD_transp_1_N"/>
    <property type="match status" value="1"/>
</dbReference>
<dbReference type="InterPro" id="IPR045621">
    <property type="entry name" value="BPD_transp_1_N"/>
</dbReference>
<name>A0A391P0M6_9FIRM</name>
<dbReference type="GO" id="GO:0005886">
    <property type="term" value="C:plasma membrane"/>
    <property type="evidence" value="ECO:0007669"/>
    <property type="project" value="UniProtKB-SubCell"/>
</dbReference>
<evidence type="ECO:0000256" key="4">
    <source>
        <dbReference type="ARBA" id="ARBA00022692"/>
    </source>
</evidence>
<dbReference type="EMBL" id="BHGK01000001">
    <property type="protein sequence ID" value="GCA66777.1"/>
    <property type="molecule type" value="Genomic_DNA"/>
</dbReference>